<feature type="region of interest" description="Disordered" evidence="1">
    <location>
        <begin position="67"/>
        <end position="109"/>
    </location>
</feature>
<feature type="compositionally biased region" description="Basic and acidic residues" evidence="1">
    <location>
        <begin position="67"/>
        <end position="78"/>
    </location>
</feature>
<name>F4R3L7_MELLP</name>
<dbReference type="HOGENOM" id="CLU_644176_0_0_1"/>
<evidence type="ECO:0000256" key="1">
    <source>
        <dbReference type="SAM" id="MobiDB-lite"/>
    </source>
</evidence>
<gene>
    <name evidence="2" type="ORF">MELLADRAFT_86846</name>
</gene>
<dbReference type="GeneID" id="18934316"/>
<dbReference type="KEGG" id="mlr:MELLADRAFT_86846"/>
<feature type="compositionally biased region" description="Polar residues" evidence="1">
    <location>
        <begin position="79"/>
        <end position="101"/>
    </location>
</feature>
<evidence type="ECO:0000313" key="3">
    <source>
        <dbReference type="Proteomes" id="UP000001072"/>
    </source>
</evidence>
<dbReference type="VEuPathDB" id="FungiDB:MELLADRAFT_86846"/>
<dbReference type="Proteomes" id="UP000001072">
    <property type="component" value="Unassembled WGS sequence"/>
</dbReference>
<accession>F4R3L7</accession>
<evidence type="ECO:0000313" key="2">
    <source>
        <dbReference type="EMBL" id="EGG12650.1"/>
    </source>
</evidence>
<dbReference type="InParanoid" id="F4R3L7"/>
<dbReference type="RefSeq" id="XP_007403588.1">
    <property type="nucleotide sequence ID" value="XM_007403526.1"/>
</dbReference>
<protein>
    <submittedName>
        <fullName evidence="2">Uncharacterized protein</fullName>
    </submittedName>
</protein>
<keyword evidence="3" id="KW-1185">Reference proteome</keyword>
<reference evidence="3" key="1">
    <citation type="journal article" date="2011" name="Proc. Natl. Acad. Sci. U.S.A.">
        <title>Obligate biotrophy features unraveled by the genomic analysis of rust fungi.</title>
        <authorList>
            <person name="Duplessis S."/>
            <person name="Cuomo C.A."/>
            <person name="Lin Y.-C."/>
            <person name="Aerts A."/>
            <person name="Tisserant E."/>
            <person name="Veneault-Fourrey C."/>
            <person name="Joly D.L."/>
            <person name="Hacquard S."/>
            <person name="Amselem J."/>
            <person name="Cantarel B.L."/>
            <person name="Chiu R."/>
            <person name="Coutinho P.M."/>
            <person name="Feau N."/>
            <person name="Field M."/>
            <person name="Frey P."/>
            <person name="Gelhaye E."/>
            <person name="Goldberg J."/>
            <person name="Grabherr M.G."/>
            <person name="Kodira C.D."/>
            <person name="Kohler A."/>
            <person name="Kuees U."/>
            <person name="Lindquist E.A."/>
            <person name="Lucas S.M."/>
            <person name="Mago R."/>
            <person name="Mauceli E."/>
            <person name="Morin E."/>
            <person name="Murat C."/>
            <person name="Pangilinan J.L."/>
            <person name="Park R."/>
            <person name="Pearson M."/>
            <person name="Quesneville H."/>
            <person name="Rouhier N."/>
            <person name="Sakthikumar S."/>
            <person name="Salamov A.A."/>
            <person name="Schmutz J."/>
            <person name="Selles B."/>
            <person name="Shapiro H."/>
            <person name="Tanguay P."/>
            <person name="Tuskan G.A."/>
            <person name="Henrissat B."/>
            <person name="Van de Peer Y."/>
            <person name="Rouze P."/>
            <person name="Ellis J.G."/>
            <person name="Dodds P.N."/>
            <person name="Schein J.E."/>
            <person name="Zhong S."/>
            <person name="Hamelin R.C."/>
            <person name="Grigoriev I.V."/>
            <person name="Szabo L.J."/>
            <person name="Martin F."/>
        </authorList>
    </citation>
    <scope>NUCLEOTIDE SEQUENCE [LARGE SCALE GENOMIC DNA]</scope>
    <source>
        <strain evidence="3">98AG31 / pathotype 3-4-7</strain>
    </source>
</reference>
<dbReference type="AlphaFoldDB" id="F4R3L7"/>
<dbReference type="EMBL" id="GL883090">
    <property type="protein sequence ID" value="EGG12650.1"/>
    <property type="molecule type" value="Genomic_DNA"/>
</dbReference>
<dbReference type="STRING" id="747676.F4R3L7"/>
<proteinExistence type="predicted"/>
<organism evidence="3">
    <name type="scientific">Melampsora larici-populina (strain 98AG31 / pathotype 3-4-7)</name>
    <name type="common">Poplar leaf rust fungus</name>
    <dbReference type="NCBI Taxonomy" id="747676"/>
    <lineage>
        <taxon>Eukaryota</taxon>
        <taxon>Fungi</taxon>
        <taxon>Dikarya</taxon>
        <taxon>Basidiomycota</taxon>
        <taxon>Pucciniomycotina</taxon>
        <taxon>Pucciniomycetes</taxon>
        <taxon>Pucciniales</taxon>
        <taxon>Melampsoraceae</taxon>
        <taxon>Melampsora</taxon>
    </lineage>
</organism>
<feature type="region of interest" description="Disordered" evidence="1">
    <location>
        <begin position="1"/>
        <end position="29"/>
    </location>
</feature>
<sequence length="426" mass="47062">MPPAPSAFQARKTGFSPYPNPNPNPGNNEIGSYTGGKYFVLLSSSSCLTFGLHFFYLPAGSFGHSGDGDGKSDDHVSDLNDQNSASGLFKDPNNSTDTSLSGAPETMSPFESIMDTLPVNVRNMVTRIVEGTDDSECFAVNVAMMARLEHLFMIHTEVQAENSNASWAPVDCFKNYSRNLCAQFFIDPTLEAFTTLLTDGPNGQNNCLERRVLSDLLSKNAEGIRDVLPKNYAGEDGSKGGAAVSVALKEIERNGRSTFRKQIYISWIPNKLLHNVLPIKAVAPSVPPFNLKDFCGYLIHKTYPSKKHISADALFNNLKPGHVIRIAFLRLASVCIYAHPGQDRKICQWQIIDQKLDDIKEQHSAEFAEAFGRLVLIKDHKIFDGVRLYTEIQKSYSDDLVLPNDAEVRVEVATPSEVPQFHQSLA</sequence>
<dbReference type="OrthoDB" id="10571594at2759"/>